<name>A0A8H6VHQ2_9PEZI</name>
<feature type="binding site" evidence="9">
    <location>
        <position position="178"/>
    </location>
    <ligand>
        <name>NAD(+)</name>
        <dbReference type="ChEBI" id="CHEBI:57540"/>
    </ligand>
</feature>
<dbReference type="AlphaFoldDB" id="A0A8H6VHQ2"/>
<dbReference type="GO" id="GO:0051287">
    <property type="term" value="F:NAD binding"/>
    <property type="evidence" value="ECO:0007669"/>
    <property type="project" value="InterPro"/>
</dbReference>
<evidence type="ECO:0000256" key="9">
    <source>
        <dbReference type="PIRSR" id="PIRSR500134-3"/>
    </source>
</evidence>
<dbReference type="GO" id="GO:0006065">
    <property type="term" value="P:UDP-glucuronate biosynthetic process"/>
    <property type="evidence" value="ECO:0007669"/>
    <property type="project" value="UniProtKB-UniPathway"/>
</dbReference>
<dbReference type="InterPro" id="IPR028356">
    <property type="entry name" value="UDPglc_DH_euk"/>
</dbReference>
<feature type="binding site" evidence="9">
    <location>
        <position position="138"/>
    </location>
    <ligand>
        <name>NAD(+)</name>
        <dbReference type="ChEBI" id="CHEBI:57540"/>
    </ligand>
</feature>
<keyword evidence="5 9" id="KW-0520">NAD</keyword>
<keyword evidence="12" id="KW-1185">Reference proteome</keyword>
<evidence type="ECO:0000256" key="4">
    <source>
        <dbReference type="ARBA" id="ARBA00023002"/>
    </source>
</evidence>
<feature type="binding site" evidence="9">
    <location>
        <position position="392"/>
    </location>
    <ligand>
        <name>NAD(+)</name>
        <dbReference type="ChEBI" id="CHEBI:57540"/>
    </ligand>
</feature>
<dbReference type="InterPro" id="IPR008927">
    <property type="entry name" value="6-PGluconate_DH-like_C_sf"/>
</dbReference>
<dbReference type="PIRSF" id="PIRSF000124">
    <property type="entry name" value="UDPglc_GDPman_dh"/>
    <property type="match status" value="1"/>
</dbReference>
<dbReference type="EMBL" id="JABCIY010000106">
    <property type="protein sequence ID" value="KAF7192823.1"/>
    <property type="molecule type" value="Genomic_DNA"/>
</dbReference>
<dbReference type="InterPro" id="IPR001732">
    <property type="entry name" value="UDP-Glc/GDP-Man_DH_N"/>
</dbReference>
<evidence type="ECO:0000313" key="11">
    <source>
        <dbReference type="EMBL" id="KAF7192823.1"/>
    </source>
</evidence>
<feature type="binding site" evidence="8">
    <location>
        <begin position="311"/>
        <end position="315"/>
    </location>
    <ligand>
        <name>substrate</name>
    </ligand>
</feature>
<feature type="active site" description="Nucleophile" evidence="7">
    <location>
        <position position="322"/>
    </location>
</feature>
<evidence type="ECO:0000256" key="2">
    <source>
        <dbReference type="ARBA" id="ARBA00006601"/>
    </source>
</evidence>
<dbReference type="FunFam" id="1.20.5.100:FF:000001">
    <property type="entry name" value="UDP-glucose 6-dehydrogenase"/>
    <property type="match status" value="1"/>
</dbReference>
<dbReference type="PIRSF" id="PIRSF500134">
    <property type="entry name" value="UDPglc_DH_bac"/>
    <property type="match status" value="1"/>
</dbReference>
<dbReference type="InterPro" id="IPR014026">
    <property type="entry name" value="UDP-Glc/GDP-Man_DH_dimer"/>
</dbReference>
<feature type="binding site" evidence="9">
    <location>
        <position position="79"/>
    </location>
    <ligand>
        <name>NAD(+)</name>
        <dbReference type="ChEBI" id="CHEBI:57540"/>
    </ligand>
</feature>
<sequence>MSSSESTSAAESPLMISRASSKTSLETFGHEPEAQNNVPAPVRNIVFVGAGYVGGPTAAVIANQCPSIRVTVVDKSQSRIQQWQSKHLPIHEPGLSDVVRLARDGTSGPASRAPNLFFSTDCDEHIATADIIYLAVNTPTKTNGIGAGAATDISMFESAARSVAMVAQSGAIIVEKSTVPCRTAEMVREILNFHRPGIPFEVLSNPEFLAEGTAIKDLLNPPRVLIGSSMTISGLAAAARLADVYAGWVPRETILKIDVWSSELAKLVANAMLAQRISSINSISAICERTGANVCNVAKAVGLDPRLGLKFLQAGLGFGGSCFKKDILSLAYLAETLELPEVSQYWRSVIQINEWQCGRFVKSVMKKLHGSLRGKKVAVLGYAFKKDTADTRESQATEVIRMLVAECPSEIAIYDPQCDKTLVEGELASLLSASTSSPVLKPDGPVSICDNPYEACTTATAVLILTEWDQFRYPSALPMQPVRPKLHDMVDRCDSGYSSDSMTGQVPTLQTVQANNSLVMSCNSISHLNPEPACPEDCKDCTLEINIAVGANDPIDWQTVARLMHGERYVFDGRGVVDPERMEKELGFRVESIGRASSRSRLQ</sequence>
<feature type="binding site" evidence="8">
    <location>
        <position position="266"/>
    </location>
    <ligand>
        <name>substrate</name>
    </ligand>
</feature>
<evidence type="ECO:0000256" key="5">
    <source>
        <dbReference type="ARBA" id="ARBA00023027"/>
    </source>
</evidence>
<dbReference type="Gene3D" id="1.20.5.100">
    <property type="entry name" value="Cytochrome c1, transmembrane anchor, C-terminal"/>
    <property type="match status" value="1"/>
</dbReference>
<dbReference type="InterPro" id="IPR036291">
    <property type="entry name" value="NAD(P)-bd_dom_sf"/>
</dbReference>
<feature type="binding site" evidence="9">
    <location>
        <position position="211"/>
    </location>
    <ligand>
        <name>NAD(+)</name>
        <dbReference type="ChEBI" id="CHEBI:57540"/>
    </ligand>
</feature>
<accession>A0A8H6VHQ2</accession>
<proteinExistence type="inferred from homology"/>
<protein>
    <recommendedName>
        <fullName evidence="3">UDP-glucose 6-dehydrogenase</fullName>
        <ecNumber evidence="3">1.1.1.22</ecNumber>
    </recommendedName>
</protein>
<dbReference type="GO" id="GO:0000271">
    <property type="term" value="P:polysaccharide biosynthetic process"/>
    <property type="evidence" value="ECO:0007669"/>
    <property type="project" value="InterPro"/>
</dbReference>
<dbReference type="EC" id="1.1.1.22" evidence="3"/>
<evidence type="ECO:0000256" key="1">
    <source>
        <dbReference type="ARBA" id="ARBA00004701"/>
    </source>
</evidence>
<evidence type="ECO:0000313" key="12">
    <source>
        <dbReference type="Proteomes" id="UP000660729"/>
    </source>
</evidence>
<dbReference type="Pfam" id="PF03720">
    <property type="entry name" value="UDPG_MGDP_dh_C"/>
    <property type="match status" value="1"/>
</dbReference>
<keyword evidence="4" id="KW-0560">Oxidoreductase</keyword>
<dbReference type="SMART" id="SM00984">
    <property type="entry name" value="UDPG_MGDP_dh_C"/>
    <property type="match status" value="1"/>
</dbReference>
<feature type="binding site" evidence="8">
    <location>
        <position position="319"/>
    </location>
    <ligand>
        <name>substrate</name>
    </ligand>
</feature>
<feature type="domain" description="UDP-glucose/GDP-mannose dehydrogenase C-terminal" evidence="10">
    <location>
        <begin position="378"/>
        <end position="492"/>
    </location>
</feature>
<dbReference type="Proteomes" id="UP000660729">
    <property type="component" value="Unassembled WGS sequence"/>
</dbReference>
<gene>
    <name evidence="11" type="ORF">HII31_05871</name>
</gene>
<feature type="binding site" evidence="8">
    <location>
        <position position="385"/>
    </location>
    <ligand>
        <name>substrate</name>
    </ligand>
</feature>
<dbReference type="SUPFAM" id="SSF51735">
    <property type="entry name" value="NAD(P)-binding Rossmann-fold domains"/>
    <property type="match status" value="1"/>
</dbReference>
<comment type="pathway">
    <text evidence="1">Nucleotide-sugar biosynthesis; UDP-alpha-D-glucuronate biosynthesis; UDP-alpha-D-glucuronate from UDP-alpha-D-glucose: step 1/1.</text>
</comment>
<reference evidence="11" key="1">
    <citation type="submission" date="2020-04" db="EMBL/GenBank/DDBJ databases">
        <title>Draft genome resource of the tomato pathogen Pseudocercospora fuligena.</title>
        <authorList>
            <person name="Zaccaron A."/>
        </authorList>
    </citation>
    <scope>NUCLEOTIDE SEQUENCE</scope>
    <source>
        <strain evidence="11">PF001</strain>
    </source>
</reference>
<feature type="binding site" evidence="9">
    <location>
        <position position="74"/>
    </location>
    <ligand>
        <name>NAD(+)</name>
        <dbReference type="ChEBI" id="CHEBI:57540"/>
    </ligand>
</feature>
<evidence type="ECO:0000256" key="3">
    <source>
        <dbReference type="ARBA" id="ARBA00012954"/>
    </source>
</evidence>
<feature type="binding site" evidence="8">
    <location>
        <begin position="208"/>
        <end position="211"/>
    </location>
    <ligand>
        <name>substrate</name>
    </ligand>
</feature>
<evidence type="ECO:0000256" key="6">
    <source>
        <dbReference type="ARBA" id="ARBA00047473"/>
    </source>
</evidence>
<dbReference type="GO" id="GO:0005634">
    <property type="term" value="C:nucleus"/>
    <property type="evidence" value="ECO:0007669"/>
    <property type="project" value="TreeGrafter"/>
</dbReference>
<evidence type="ECO:0000256" key="8">
    <source>
        <dbReference type="PIRSR" id="PIRSR500134-2"/>
    </source>
</evidence>
<dbReference type="FunFam" id="3.40.50.720:FF:000032">
    <property type="entry name" value="UDP-glucose 6-dehydrogenase"/>
    <property type="match status" value="1"/>
</dbReference>
<dbReference type="UniPathway" id="UPA00038">
    <property type="reaction ID" value="UER00491"/>
</dbReference>
<dbReference type="SUPFAM" id="SSF48179">
    <property type="entry name" value="6-phosphogluconate dehydrogenase C-terminal domain-like"/>
    <property type="match status" value="1"/>
</dbReference>
<dbReference type="Pfam" id="PF00984">
    <property type="entry name" value="UDPG_MGDP_dh"/>
    <property type="match status" value="1"/>
</dbReference>
<dbReference type="NCBIfam" id="TIGR03026">
    <property type="entry name" value="NDP-sugDHase"/>
    <property type="match status" value="1"/>
</dbReference>
<dbReference type="OrthoDB" id="5059218at2759"/>
<dbReference type="PANTHER" id="PTHR11374:SF3">
    <property type="entry name" value="UDP-GLUCOSE 6-DEHYDROGENASE"/>
    <property type="match status" value="1"/>
</dbReference>
<dbReference type="InterPro" id="IPR028357">
    <property type="entry name" value="UDPglc_DH_bac"/>
</dbReference>
<dbReference type="InterPro" id="IPR036220">
    <property type="entry name" value="UDP-Glc/GDP-Man_DH_C_sf"/>
</dbReference>
<dbReference type="InterPro" id="IPR014027">
    <property type="entry name" value="UDP-Glc/GDP-Man_DH_C"/>
</dbReference>
<evidence type="ECO:0000256" key="7">
    <source>
        <dbReference type="PIRSR" id="PIRSR500134-1"/>
    </source>
</evidence>
<dbReference type="SUPFAM" id="SSF52413">
    <property type="entry name" value="UDP-glucose/GDP-mannose dehydrogenase C-terminal domain"/>
    <property type="match status" value="1"/>
</dbReference>
<comment type="similarity">
    <text evidence="2">Belongs to the UDP-glucose/GDP-mannose dehydrogenase family.</text>
</comment>
<dbReference type="Gene3D" id="3.40.50.720">
    <property type="entry name" value="NAD(P)-binding Rossmann-like Domain"/>
    <property type="match status" value="2"/>
</dbReference>
<dbReference type="InterPro" id="IPR017476">
    <property type="entry name" value="UDP-Glc/GDP-Man"/>
</dbReference>
<dbReference type="GO" id="GO:0006024">
    <property type="term" value="P:glycosaminoglycan biosynthetic process"/>
    <property type="evidence" value="ECO:0007669"/>
    <property type="project" value="TreeGrafter"/>
</dbReference>
<dbReference type="GO" id="GO:0003979">
    <property type="term" value="F:UDP-glucose 6-dehydrogenase activity"/>
    <property type="evidence" value="ECO:0007669"/>
    <property type="project" value="UniProtKB-EC"/>
</dbReference>
<organism evidence="11 12">
    <name type="scientific">Pseudocercospora fuligena</name>
    <dbReference type="NCBI Taxonomy" id="685502"/>
    <lineage>
        <taxon>Eukaryota</taxon>
        <taxon>Fungi</taxon>
        <taxon>Dikarya</taxon>
        <taxon>Ascomycota</taxon>
        <taxon>Pezizomycotina</taxon>
        <taxon>Dothideomycetes</taxon>
        <taxon>Dothideomycetidae</taxon>
        <taxon>Mycosphaerellales</taxon>
        <taxon>Mycosphaerellaceae</taxon>
        <taxon>Pseudocercospora</taxon>
    </lineage>
</organism>
<comment type="caution">
    <text evidence="11">The sequence shown here is derived from an EMBL/GenBank/DDBJ whole genome shotgun (WGS) entry which is preliminary data.</text>
</comment>
<evidence type="ECO:0000259" key="10">
    <source>
        <dbReference type="SMART" id="SM00984"/>
    </source>
</evidence>
<feature type="binding site" evidence="9">
    <location>
        <position position="325"/>
    </location>
    <ligand>
        <name>NAD(+)</name>
        <dbReference type="ChEBI" id="CHEBI:57540"/>
    </ligand>
</feature>
<dbReference type="PANTHER" id="PTHR11374">
    <property type="entry name" value="UDP-GLUCOSE DEHYDROGENASE/UDP-MANNAC DEHYDROGENASE"/>
    <property type="match status" value="1"/>
</dbReference>
<comment type="catalytic activity">
    <reaction evidence="6">
        <text>UDP-alpha-D-glucose + 2 NAD(+) + H2O = UDP-alpha-D-glucuronate + 2 NADH + 3 H(+)</text>
        <dbReference type="Rhea" id="RHEA:23596"/>
        <dbReference type="ChEBI" id="CHEBI:15377"/>
        <dbReference type="ChEBI" id="CHEBI:15378"/>
        <dbReference type="ChEBI" id="CHEBI:57540"/>
        <dbReference type="ChEBI" id="CHEBI:57945"/>
        <dbReference type="ChEBI" id="CHEBI:58052"/>
        <dbReference type="ChEBI" id="CHEBI:58885"/>
        <dbReference type="EC" id="1.1.1.22"/>
    </reaction>
</comment>
<dbReference type="Pfam" id="PF03721">
    <property type="entry name" value="UDPG_MGDP_dh_N"/>
    <property type="match status" value="1"/>
</dbReference>